<dbReference type="InterPro" id="IPR005471">
    <property type="entry name" value="Tscrpt_reg_IclR_N"/>
</dbReference>
<dbReference type="InterPro" id="IPR036390">
    <property type="entry name" value="WH_DNA-bd_sf"/>
</dbReference>
<evidence type="ECO:0000256" key="4">
    <source>
        <dbReference type="SAM" id="MobiDB-lite"/>
    </source>
</evidence>
<proteinExistence type="predicted"/>
<dbReference type="Pfam" id="PF09339">
    <property type="entry name" value="HTH_IclR"/>
    <property type="match status" value="1"/>
</dbReference>
<dbReference type="Pfam" id="PF01614">
    <property type="entry name" value="IclR_C"/>
    <property type="match status" value="1"/>
</dbReference>
<comment type="caution">
    <text evidence="7">The sequence shown here is derived from an EMBL/GenBank/DDBJ whole genome shotgun (WGS) entry which is preliminary data.</text>
</comment>
<evidence type="ECO:0000259" key="6">
    <source>
        <dbReference type="PROSITE" id="PS51078"/>
    </source>
</evidence>
<accession>A0ABP9BC53</accession>
<dbReference type="PANTHER" id="PTHR30136">
    <property type="entry name" value="HELIX-TURN-HELIX TRANSCRIPTIONAL REGULATOR, ICLR FAMILY"/>
    <property type="match status" value="1"/>
</dbReference>
<evidence type="ECO:0000256" key="2">
    <source>
        <dbReference type="ARBA" id="ARBA00023125"/>
    </source>
</evidence>
<dbReference type="InterPro" id="IPR029016">
    <property type="entry name" value="GAF-like_dom_sf"/>
</dbReference>
<keyword evidence="8" id="KW-1185">Reference proteome</keyword>
<dbReference type="EMBL" id="BAABHO010000024">
    <property type="protein sequence ID" value="GAA4793493.1"/>
    <property type="molecule type" value="Genomic_DNA"/>
</dbReference>
<keyword evidence="2" id="KW-0238">DNA-binding</keyword>
<dbReference type="InterPro" id="IPR050707">
    <property type="entry name" value="HTH_MetabolicPath_Reg"/>
</dbReference>
<dbReference type="SUPFAM" id="SSF55781">
    <property type="entry name" value="GAF domain-like"/>
    <property type="match status" value="1"/>
</dbReference>
<dbReference type="InterPro" id="IPR014757">
    <property type="entry name" value="Tscrpt_reg_IclR_C"/>
</dbReference>
<dbReference type="Gene3D" id="1.10.10.10">
    <property type="entry name" value="Winged helix-like DNA-binding domain superfamily/Winged helix DNA-binding domain"/>
    <property type="match status" value="1"/>
</dbReference>
<feature type="domain" description="HTH iclR-type" evidence="5">
    <location>
        <begin position="21"/>
        <end position="82"/>
    </location>
</feature>
<dbReference type="PANTHER" id="PTHR30136:SF24">
    <property type="entry name" value="HTH-TYPE TRANSCRIPTIONAL REPRESSOR ALLR"/>
    <property type="match status" value="1"/>
</dbReference>
<feature type="compositionally biased region" description="Pro residues" evidence="4">
    <location>
        <begin position="1"/>
        <end position="12"/>
    </location>
</feature>
<feature type="domain" description="IclR-ED" evidence="6">
    <location>
        <begin position="83"/>
        <end position="259"/>
    </location>
</feature>
<dbReference type="PROSITE" id="PS51078">
    <property type="entry name" value="ICLR_ED"/>
    <property type="match status" value="1"/>
</dbReference>
<reference evidence="8" key="1">
    <citation type="journal article" date="2019" name="Int. J. Syst. Evol. Microbiol.">
        <title>The Global Catalogue of Microorganisms (GCM) 10K type strain sequencing project: providing services to taxonomists for standard genome sequencing and annotation.</title>
        <authorList>
            <consortium name="The Broad Institute Genomics Platform"/>
            <consortium name="The Broad Institute Genome Sequencing Center for Infectious Disease"/>
            <person name="Wu L."/>
            <person name="Ma J."/>
        </authorList>
    </citation>
    <scope>NUCLEOTIDE SEQUENCE [LARGE SCALE GENOMIC DNA]</scope>
    <source>
        <strain evidence="8">JCM 17979</strain>
    </source>
</reference>
<feature type="region of interest" description="Disordered" evidence="4">
    <location>
        <begin position="1"/>
        <end position="22"/>
    </location>
</feature>
<protein>
    <submittedName>
        <fullName evidence="7">IclR family transcriptional regulator</fullName>
    </submittedName>
</protein>
<evidence type="ECO:0000313" key="8">
    <source>
        <dbReference type="Proteomes" id="UP001500928"/>
    </source>
</evidence>
<evidence type="ECO:0000256" key="3">
    <source>
        <dbReference type="ARBA" id="ARBA00023163"/>
    </source>
</evidence>
<dbReference type="Proteomes" id="UP001500928">
    <property type="component" value="Unassembled WGS sequence"/>
</dbReference>
<dbReference type="InterPro" id="IPR036388">
    <property type="entry name" value="WH-like_DNA-bd_sf"/>
</dbReference>
<organism evidence="7 8">
    <name type="scientific">Actinomycetospora chlora</name>
    <dbReference type="NCBI Taxonomy" id="663608"/>
    <lineage>
        <taxon>Bacteria</taxon>
        <taxon>Bacillati</taxon>
        <taxon>Actinomycetota</taxon>
        <taxon>Actinomycetes</taxon>
        <taxon>Pseudonocardiales</taxon>
        <taxon>Pseudonocardiaceae</taxon>
        <taxon>Actinomycetospora</taxon>
    </lineage>
</organism>
<keyword evidence="3" id="KW-0804">Transcription</keyword>
<keyword evidence="1" id="KW-0805">Transcription regulation</keyword>
<dbReference type="SMART" id="SM00346">
    <property type="entry name" value="HTH_ICLR"/>
    <property type="match status" value="1"/>
</dbReference>
<gene>
    <name evidence="7" type="ORF">GCM10023200_31680</name>
</gene>
<sequence length="271" mass="28345">MPSVPSVPPARRPPIRTAPGRSATSRALSALDAFDDGHRTLTLSAIARRAGLPVATAHRLVGELCGARLLHRRPDGRYEVGARVWQLGLLAPPTSLREAALPHLQDLVITTGRTVHLAVLEGPRALIVERLASSRTQSTRHSPGGYLPLHCTAVGKVLLAHAPPALCAEALRAPARYTDWTVTDPAVIRRQLAAIRAAGFAQTSQEHRRGTWSAAMPVTGPSGVVAALSVLAPLTAPRRADALSPLAAAAAALSATVLDLDLDGMTGEPAS</sequence>
<dbReference type="SUPFAM" id="SSF46785">
    <property type="entry name" value="Winged helix' DNA-binding domain"/>
    <property type="match status" value="1"/>
</dbReference>
<dbReference type="RefSeq" id="WP_345416667.1">
    <property type="nucleotide sequence ID" value="NZ_BAABHO010000024.1"/>
</dbReference>
<evidence type="ECO:0000313" key="7">
    <source>
        <dbReference type="EMBL" id="GAA4793493.1"/>
    </source>
</evidence>
<name>A0ABP9BC53_9PSEU</name>
<evidence type="ECO:0000259" key="5">
    <source>
        <dbReference type="PROSITE" id="PS51077"/>
    </source>
</evidence>
<dbReference type="Gene3D" id="3.30.450.40">
    <property type="match status" value="1"/>
</dbReference>
<dbReference type="PROSITE" id="PS51077">
    <property type="entry name" value="HTH_ICLR"/>
    <property type="match status" value="1"/>
</dbReference>
<evidence type="ECO:0000256" key="1">
    <source>
        <dbReference type="ARBA" id="ARBA00023015"/>
    </source>
</evidence>